<gene>
    <name evidence="12" type="ORF">Harvfovirus46_11</name>
</gene>
<keyword evidence="6 11" id="KW-0812">Transmembrane</keyword>
<sequence>MHCSQCKTELKPDFIFCQNCGKKIDENSESKSVSSSPKRRSSVKSPHNFSIATTPSFGADSIRSDDVASVAATQTRIPEGAIDHGSSPAYNQKFEHTICREFKGQTHFRPKPNCKYWAQDKPIVPVVSDEKRSDVAIQIEAKKNNLSNDKMLTILVPFYNESASELLVTLDTLHQDFSTINALGFDIHILLVMDGWWKSSESMKKLMKDFFKCNTTDVAPWWDAIKPIPADADPSECVSTFIVQRMTAGGESIAPIYIGDKSMKISLVVKRDNRKKINAHDWMLSSFAEFYNAHFVFLTDCGTIFEKKCLTLLVKELLKRPDCTAVTGRQRVMTPEQQGSDECWFSYEGFLRGAQRYDYESSQASYAGAFSLCGMLAVLPGPAGLYRYNAIKKECVGFYLDSVGLHPGEVGYIMGNLFLAEDRVLSYGAVVKTGPNAYTCFVPEAIFYFAAETLPLMLFQQRRRWINGTIAGYVWLLSKPSIIWDSGLRPWNKPLLTMLLICQLFMYIGVALSPGIFVTSFYWSLLWIDSNFASGQLENYYFCEIVYSLYLLMYLSFAIRHSSPERKPPVSSSFVKFVTFANMIAMIVIIVSMTSGLMVTYQTRTADTGININDVLVLFVLSTIFGPLLLALLHSFTSFTLMIRSIVPFYLMLPTMVIYIGVYALSRTWDLSWGNRPSEKSSLKGTMTAEQRKTNGENIQKMGRNIAYGLMLANCFVTFLLLESKERRVYVLILAIFIFTWSNIQMIFSSIYFIGRNTRRLIRIAAVSCCVKCLKIYTKKQWYAGTKN</sequence>
<dbReference type="Pfam" id="PF01644">
    <property type="entry name" value="Chitin_synth_1"/>
    <property type="match status" value="1"/>
</dbReference>
<feature type="transmembrane region" description="Helical" evidence="11">
    <location>
        <begin position="579"/>
        <end position="603"/>
    </location>
</feature>
<keyword evidence="8 11" id="KW-0472">Membrane</keyword>
<dbReference type="GO" id="GO:0006031">
    <property type="term" value="P:chitin biosynthetic process"/>
    <property type="evidence" value="ECO:0007669"/>
    <property type="project" value="TreeGrafter"/>
</dbReference>
<feature type="transmembrane region" description="Helical" evidence="11">
    <location>
        <begin position="705"/>
        <end position="722"/>
    </location>
</feature>
<dbReference type="GO" id="GO:0004100">
    <property type="term" value="F:chitin synthase activity"/>
    <property type="evidence" value="ECO:0007669"/>
    <property type="project" value="UniProtKB-EC"/>
</dbReference>
<evidence type="ECO:0000256" key="10">
    <source>
        <dbReference type="SAM" id="MobiDB-lite"/>
    </source>
</evidence>
<feature type="transmembrane region" description="Helical" evidence="11">
    <location>
        <begin position="504"/>
        <end position="528"/>
    </location>
</feature>
<evidence type="ECO:0000256" key="6">
    <source>
        <dbReference type="ARBA" id="ARBA00022692"/>
    </source>
</evidence>
<feature type="transmembrane region" description="Helical" evidence="11">
    <location>
        <begin position="615"/>
        <end position="634"/>
    </location>
</feature>
<feature type="compositionally biased region" description="Polar residues" evidence="10">
    <location>
        <begin position="47"/>
        <end position="56"/>
    </location>
</feature>
<feature type="transmembrane region" description="Helical" evidence="11">
    <location>
        <begin position="646"/>
        <end position="666"/>
    </location>
</feature>
<evidence type="ECO:0000256" key="11">
    <source>
        <dbReference type="SAM" id="Phobius"/>
    </source>
</evidence>
<comment type="subcellular location">
    <subcellularLocation>
        <location evidence="1">Cell membrane</location>
        <topology evidence="1">Multi-pass membrane protein</topology>
    </subcellularLocation>
</comment>
<reference evidence="12" key="1">
    <citation type="submission" date="2018-10" db="EMBL/GenBank/DDBJ databases">
        <title>Hidden diversity of soil giant viruses.</title>
        <authorList>
            <person name="Schulz F."/>
            <person name="Alteio L."/>
            <person name="Goudeau D."/>
            <person name="Ryan E.M."/>
            <person name="Malmstrom R.R."/>
            <person name="Blanchard J."/>
            <person name="Woyke T."/>
        </authorList>
    </citation>
    <scope>NUCLEOTIDE SEQUENCE</scope>
    <source>
        <strain evidence="12">HAV1</strain>
    </source>
</reference>
<proteinExistence type="predicted"/>
<keyword evidence="5" id="KW-0808">Transferase</keyword>
<dbReference type="InterPro" id="IPR029044">
    <property type="entry name" value="Nucleotide-diphossugar_trans"/>
</dbReference>
<dbReference type="PANTHER" id="PTHR22914">
    <property type="entry name" value="CHITIN SYNTHASE"/>
    <property type="match status" value="1"/>
</dbReference>
<dbReference type="InterPro" id="IPR004835">
    <property type="entry name" value="Chitin_synth"/>
</dbReference>
<accession>A0A3G5A335</accession>
<evidence type="ECO:0000256" key="8">
    <source>
        <dbReference type="ARBA" id="ARBA00023136"/>
    </source>
</evidence>
<name>A0A3G5A335_9VIRU</name>
<feature type="region of interest" description="Disordered" evidence="10">
    <location>
        <begin position="26"/>
        <end position="56"/>
    </location>
</feature>
<evidence type="ECO:0000256" key="3">
    <source>
        <dbReference type="ARBA" id="ARBA00022475"/>
    </source>
</evidence>
<keyword evidence="3" id="KW-1003">Cell membrane</keyword>
<dbReference type="PANTHER" id="PTHR22914:SF9">
    <property type="entry name" value="CHITIN SYNTHASE 1"/>
    <property type="match status" value="1"/>
</dbReference>
<dbReference type="EC" id="2.4.1.16" evidence="2"/>
<feature type="transmembrane region" description="Helical" evidence="11">
    <location>
        <begin position="728"/>
        <end position="754"/>
    </location>
</feature>
<dbReference type="SUPFAM" id="SSF53448">
    <property type="entry name" value="Nucleotide-diphospho-sugar transferases"/>
    <property type="match status" value="1"/>
</dbReference>
<protein>
    <recommendedName>
        <fullName evidence="2">chitin synthase</fullName>
        <ecNumber evidence="2">2.4.1.16</ecNumber>
    </recommendedName>
</protein>
<evidence type="ECO:0000256" key="9">
    <source>
        <dbReference type="ARBA" id="ARBA00023316"/>
    </source>
</evidence>
<evidence type="ECO:0000313" key="12">
    <source>
        <dbReference type="EMBL" id="AYV81628.1"/>
    </source>
</evidence>
<keyword evidence="9" id="KW-0961">Cell wall biogenesis/degradation</keyword>
<feature type="transmembrane region" description="Helical" evidence="11">
    <location>
        <begin position="540"/>
        <end position="559"/>
    </location>
</feature>
<dbReference type="GO" id="GO:0005886">
    <property type="term" value="C:plasma membrane"/>
    <property type="evidence" value="ECO:0007669"/>
    <property type="project" value="UniProtKB-SubCell"/>
</dbReference>
<evidence type="ECO:0000256" key="2">
    <source>
        <dbReference type="ARBA" id="ARBA00012543"/>
    </source>
</evidence>
<dbReference type="GO" id="GO:0071555">
    <property type="term" value="P:cell wall organization"/>
    <property type="evidence" value="ECO:0007669"/>
    <property type="project" value="UniProtKB-KW"/>
</dbReference>
<evidence type="ECO:0000256" key="1">
    <source>
        <dbReference type="ARBA" id="ARBA00004651"/>
    </source>
</evidence>
<evidence type="ECO:0000256" key="4">
    <source>
        <dbReference type="ARBA" id="ARBA00022676"/>
    </source>
</evidence>
<dbReference type="EMBL" id="MK072288">
    <property type="protein sequence ID" value="AYV81628.1"/>
    <property type="molecule type" value="Genomic_DNA"/>
</dbReference>
<evidence type="ECO:0000256" key="5">
    <source>
        <dbReference type="ARBA" id="ARBA00022679"/>
    </source>
</evidence>
<keyword evidence="4" id="KW-0328">Glycosyltransferase</keyword>
<organism evidence="12">
    <name type="scientific">Harvfovirus sp</name>
    <dbReference type="NCBI Taxonomy" id="2487768"/>
    <lineage>
        <taxon>Viruses</taxon>
        <taxon>Varidnaviria</taxon>
        <taxon>Bamfordvirae</taxon>
        <taxon>Nucleocytoviricota</taxon>
        <taxon>Megaviricetes</taxon>
        <taxon>Imitervirales</taxon>
        <taxon>Mimiviridae</taxon>
        <taxon>Klosneuvirinae</taxon>
    </lineage>
</organism>
<keyword evidence="7 11" id="KW-1133">Transmembrane helix</keyword>
<evidence type="ECO:0000256" key="7">
    <source>
        <dbReference type="ARBA" id="ARBA00022989"/>
    </source>
</evidence>